<organism evidence="1 2">
    <name type="scientific">Humibacter ginsenosidimutans</name>
    <dbReference type="NCBI Taxonomy" id="2599293"/>
    <lineage>
        <taxon>Bacteria</taxon>
        <taxon>Bacillati</taxon>
        <taxon>Actinomycetota</taxon>
        <taxon>Actinomycetes</taxon>
        <taxon>Micrococcales</taxon>
        <taxon>Microbacteriaceae</taxon>
        <taxon>Humibacter</taxon>
    </lineage>
</organism>
<sequence>MSLGKVDGQAGAARLLAAGHWDTGMCLEAVWDTIGAGTSDAPGAYQTAKDWWNRCPASRKHLGDRNPPAGALLRFSNGTADGHICYSLGGQNAASTDKPSAGLTGRTTIADIEASWGGRHYEGWTDWLGGWDVVNLGTTTTISTNTKGTTDMLIGIIGKKGARRGGSYYVSGGVAHYIGEGIPAGVPTYTDEGEIAALQHVISGLA</sequence>
<reference evidence="1 2" key="1">
    <citation type="submission" date="2019-07" db="EMBL/GenBank/DDBJ databases">
        <title>Full genome sequence of Humibacter sp. WJ7-1.</title>
        <authorList>
            <person name="Im W.-T."/>
        </authorList>
    </citation>
    <scope>NUCLEOTIDE SEQUENCE [LARGE SCALE GENOMIC DNA]</scope>
    <source>
        <strain evidence="1 2">WJ7-1</strain>
    </source>
</reference>
<dbReference type="EMBL" id="CP042305">
    <property type="protein sequence ID" value="QDZ14757.1"/>
    <property type="molecule type" value="Genomic_DNA"/>
</dbReference>
<dbReference type="KEGG" id="huw:FPZ11_08300"/>
<proteinExistence type="predicted"/>
<name>A0A5B8M271_9MICO</name>
<gene>
    <name evidence="1" type="ORF">FPZ11_08300</name>
</gene>
<dbReference type="OrthoDB" id="5125734at2"/>
<dbReference type="Proteomes" id="UP000320216">
    <property type="component" value="Chromosome"/>
</dbReference>
<protein>
    <submittedName>
        <fullName evidence="1">Uncharacterized protein</fullName>
    </submittedName>
</protein>
<dbReference type="AlphaFoldDB" id="A0A5B8M271"/>
<evidence type="ECO:0000313" key="1">
    <source>
        <dbReference type="EMBL" id="QDZ14757.1"/>
    </source>
</evidence>
<evidence type="ECO:0000313" key="2">
    <source>
        <dbReference type="Proteomes" id="UP000320216"/>
    </source>
</evidence>
<keyword evidence="2" id="KW-1185">Reference proteome</keyword>
<dbReference type="RefSeq" id="WP_146319948.1">
    <property type="nucleotide sequence ID" value="NZ_CP042305.1"/>
</dbReference>
<accession>A0A5B8M271</accession>